<reference evidence="2" key="1">
    <citation type="submission" date="2023-01" db="EMBL/GenBank/DDBJ databases">
        <authorList>
            <person name="Van Ghelder C."/>
            <person name="Rancurel C."/>
        </authorList>
    </citation>
    <scope>NUCLEOTIDE SEQUENCE</scope>
    <source>
        <strain evidence="2">CNCM I-4278</strain>
    </source>
</reference>
<protein>
    <submittedName>
        <fullName evidence="2">Uncharacterized protein</fullName>
    </submittedName>
</protein>
<comment type="caution">
    <text evidence="2">The sequence shown here is derived from an EMBL/GenBank/DDBJ whole genome shotgun (WGS) entry which is preliminary data.</text>
</comment>
<feature type="compositionally biased region" description="Low complexity" evidence="1">
    <location>
        <begin position="158"/>
        <end position="173"/>
    </location>
</feature>
<dbReference type="Proteomes" id="UP001152607">
    <property type="component" value="Unassembled WGS sequence"/>
</dbReference>
<sequence>MPGSGGDFFVDLTTTPIFDDAVYFTEALLLSAAENEDHLDAQLAMAAELSDIDQPYRILAHAPESDLGLPAILTSTSALSLHSEQRSSASIRSQETQSTSWTSQPSGRTSHDHAAFDLSPVHHKPPSISRVSLSTDRSGHSLEPIPLLRPNAQHRDSTSSFSVTNSVLSSSSSTRERLLRKPKRASAIFSKFKRTSSTPTSKPRHWSHPGEEVDLDLTTKSDRNGVQSPDVDSLRGSDYSEDGASSLDLPRGSDIDTTTMHTFLSIPETMQPDCKSIKPDAMECETFRSLRNEQREQYQRITLFESNQRKALAAHHHWALKQLTPRCEALRAERKAQHPIELDRLEEFQLKTEHELREAQAIETQNAATALKYMTAYCSGITPIDASLAHDVTNEDRKKLERQRLLQKKLPDKHESAINVLRAKQDRDTRLKLEKQKAELQHLDKNWLTDETKKEETRHAKELARLESTIKKRRDRIMKRWHLRYEMWRKDWEKQNQDSLPGIIPHEEWPENLDAGSLIVDTSTMAVYNGALTDLLMALGNQSLESRLRLGPHRLESY</sequence>
<proteinExistence type="predicted"/>
<gene>
    <name evidence="2" type="ORF">PDIGIT_LOCUS8738</name>
</gene>
<organism evidence="2 3">
    <name type="scientific">Periconia digitata</name>
    <dbReference type="NCBI Taxonomy" id="1303443"/>
    <lineage>
        <taxon>Eukaryota</taxon>
        <taxon>Fungi</taxon>
        <taxon>Dikarya</taxon>
        <taxon>Ascomycota</taxon>
        <taxon>Pezizomycotina</taxon>
        <taxon>Dothideomycetes</taxon>
        <taxon>Pleosporomycetidae</taxon>
        <taxon>Pleosporales</taxon>
        <taxon>Massarineae</taxon>
        <taxon>Periconiaceae</taxon>
        <taxon>Periconia</taxon>
    </lineage>
</organism>
<evidence type="ECO:0000256" key="1">
    <source>
        <dbReference type="SAM" id="MobiDB-lite"/>
    </source>
</evidence>
<accession>A0A9W4UK10</accession>
<name>A0A9W4UK10_9PLEO</name>
<keyword evidence="3" id="KW-1185">Reference proteome</keyword>
<dbReference type="AlphaFoldDB" id="A0A9W4UK10"/>
<evidence type="ECO:0000313" key="2">
    <source>
        <dbReference type="EMBL" id="CAI6335653.1"/>
    </source>
</evidence>
<feature type="compositionally biased region" description="Low complexity" evidence="1">
    <location>
        <begin position="93"/>
        <end position="106"/>
    </location>
</feature>
<dbReference type="EMBL" id="CAOQHR010000006">
    <property type="protein sequence ID" value="CAI6335653.1"/>
    <property type="molecule type" value="Genomic_DNA"/>
</dbReference>
<evidence type="ECO:0000313" key="3">
    <source>
        <dbReference type="Proteomes" id="UP001152607"/>
    </source>
</evidence>
<feature type="region of interest" description="Disordered" evidence="1">
    <location>
        <begin position="84"/>
        <end position="253"/>
    </location>
</feature>
<dbReference type="OrthoDB" id="9977870at2759"/>